<reference evidence="2 3" key="2">
    <citation type="journal article" date="2010" name="Stand. Genomic Sci.">
        <title>Complete genome sequence of Gordonia bronchialis type strain (3410).</title>
        <authorList>
            <person name="Ivanova N."/>
            <person name="Sikorski J."/>
            <person name="Jando M."/>
            <person name="Lapidus A."/>
            <person name="Nolan M."/>
            <person name="Lucas S."/>
            <person name="Del Rio T.G."/>
            <person name="Tice H."/>
            <person name="Copeland A."/>
            <person name="Cheng J.F."/>
            <person name="Chen F."/>
            <person name="Bruce D."/>
            <person name="Goodwin L."/>
            <person name="Pitluck S."/>
            <person name="Mavromatis K."/>
            <person name="Ovchinnikova G."/>
            <person name="Pati A."/>
            <person name="Chen A."/>
            <person name="Palaniappan K."/>
            <person name="Land M."/>
            <person name="Hauser L."/>
            <person name="Chang Y.J."/>
            <person name="Jeffries C.D."/>
            <person name="Chain P."/>
            <person name="Saunders E."/>
            <person name="Han C."/>
            <person name="Detter J.C."/>
            <person name="Brettin T."/>
            <person name="Rohde M."/>
            <person name="Goker M."/>
            <person name="Bristow J."/>
            <person name="Eisen J.A."/>
            <person name="Markowitz V."/>
            <person name="Hugenholtz P."/>
            <person name="Klenk H.P."/>
            <person name="Kyrpides N.C."/>
        </authorList>
    </citation>
    <scope>NUCLEOTIDE SEQUENCE [LARGE SCALE GENOMIC DNA]</scope>
    <source>
        <strain evidence="3">ATCC 25592 / DSM 43247 / BCRC 13721 / JCM 3198 / KCTC 3076 / NBRC 16047 / NCTC 10667</strain>
    </source>
</reference>
<name>D0LDR8_GORB4</name>
<sequence length="47" mass="4800">MRTIRAHSRMSVRGVGAPKPGVGQYPTMAVTIGTAAATAYSATPPRG</sequence>
<proteinExistence type="predicted"/>
<dbReference type="EMBL" id="CP001802">
    <property type="protein sequence ID" value="ACY21691.1"/>
    <property type="molecule type" value="Genomic_DNA"/>
</dbReference>
<accession>D0LDR8</accession>
<dbReference type="HOGENOM" id="CLU_3168609_0_0_11"/>
<reference evidence="3" key="1">
    <citation type="submission" date="2009-10" db="EMBL/GenBank/DDBJ databases">
        <title>The complete chromosome of Gordonia bronchialis DSM 43247.</title>
        <authorList>
            <consortium name="US DOE Joint Genome Institute (JGI-PGF)"/>
            <person name="Lucas S."/>
            <person name="Copeland A."/>
            <person name="Lapidus A."/>
            <person name="Glavina del Rio T."/>
            <person name="Dalin E."/>
            <person name="Tice H."/>
            <person name="Bruce D."/>
            <person name="Goodwin L."/>
            <person name="Pitluck S."/>
            <person name="Kyrpides N."/>
            <person name="Mavromatis K."/>
            <person name="Ivanova N."/>
            <person name="Ovchinnikova G."/>
            <person name="Saunders E."/>
            <person name="Brettin T."/>
            <person name="Detter J.C."/>
            <person name="Han C."/>
            <person name="Larimer F."/>
            <person name="Land M."/>
            <person name="Hauser L."/>
            <person name="Markowitz V."/>
            <person name="Cheng J.-F."/>
            <person name="Hugenholtz P."/>
            <person name="Woyke T."/>
            <person name="Wu D."/>
            <person name="Jando M."/>
            <person name="Schneider S."/>
            <person name="Goeker M."/>
            <person name="Klenk H.-P."/>
            <person name="Eisen J.A."/>
        </authorList>
    </citation>
    <scope>NUCLEOTIDE SEQUENCE [LARGE SCALE GENOMIC DNA]</scope>
    <source>
        <strain evidence="3">ATCC 25592 / DSM 43247 / BCRC 13721 / JCM 3198 / KCTC 3076 / NBRC 16047 / NCTC 10667</strain>
    </source>
</reference>
<dbReference type="Proteomes" id="UP000001219">
    <property type="component" value="Chromosome"/>
</dbReference>
<gene>
    <name evidence="2" type="ordered locus">Gbro_2450</name>
</gene>
<feature type="compositionally biased region" description="Basic residues" evidence="1">
    <location>
        <begin position="1"/>
        <end position="10"/>
    </location>
</feature>
<organism evidence="2 3">
    <name type="scientific">Gordonia bronchialis (strain ATCC 25592 / DSM 43247 / BCRC 13721 / JCM 3198 / KCTC 3076 / NBRC 16047 / NCTC 10667)</name>
    <name type="common">Rhodococcus bronchialis</name>
    <dbReference type="NCBI Taxonomy" id="526226"/>
    <lineage>
        <taxon>Bacteria</taxon>
        <taxon>Bacillati</taxon>
        <taxon>Actinomycetota</taxon>
        <taxon>Actinomycetes</taxon>
        <taxon>Mycobacteriales</taxon>
        <taxon>Gordoniaceae</taxon>
        <taxon>Gordonia</taxon>
    </lineage>
</organism>
<dbReference type="AlphaFoldDB" id="D0LDR8"/>
<protein>
    <submittedName>
        <fullName evidence="2">Uncharacterized protein</fullName>
    </submittedName>
</protein>
<feature type="region of interest" description="Disordered" evidence="1">
    <location>
        <begin position="1"/>
        <end position="23"/>
    </location>
</feature>
<evidence type="ECO:0000313" key="3">
    <source>
        <dbReference type="Proteomes" id="UP000001219"/>
    </source>
</evidence>
<dbReference type="KEGG" id="gbr:Gbro_2450"/>
<evidence type="ECO:0000256" key="1">
    <source>
        <dbReference type="SAM" id="MobiDB-lite"/>
    </source>
</evidence>
<evidence type="ECO:0000313" key="2">
    <source>
        <dbReference type="EMBL" id="ACY21691.1"/>
    </source>
</evidence>
<keyword evidence="3" id="KW-1185">Reference proteome</keyword>